<comment type="caution">
    <text evidence="2">The sequence shown here is derived from an EMBL/GenBank/DDBJ whole genome shotgun (WGS) entry which is preliminary data.</text>
</comment>
<dbReference type="EMBL" id="VDLU01000001">
    <property type="protein sequence ID" value="TNJ29961.1"/>
    <property type="molecule type" value="Genomic_DNA"/>
</dbReference>
<feature type="region of interest" description="Disordered" evidence="1">
    <location>
        <begin position="135"/>
        <end position="197"/>
    </location>
</feature>
<dbReference type="VEuPathDB" id="GiardiaDB:GMRT_13541"/>
<evidence type="ECO:0000256" key="1">
    <source>
        <dbReference type="SAM" id="MobiDB-lite"/>
    </source>
</evidence>
<accession>A0A4Z1TBR1</accession>
<sequence length="326" mass="36588">MDDIVRCDLSEFNQALSRINEAVVKVHALVDKVERGISETCISSGSQVITCKNVLLGGYLAALNRFAVERVMGSEELEAVVREAIKLRIVYEKANVLEKRLKHQIETALMMVVAEEAQTTVTPIQPAKAFDELFDEDEEEEEDEEDVEPSNPQVHGNPKKDADPTQFVGNKIQRTKPNTATNIPIHNDSSTREREREQYQALRKLSNNPVMQDLLAYYEDRPTEELAGNARLSMDQKLIDYEEEAGVRLSNRKRADLEKAARKQMALTNDLTEANILDGITKLGSIISGAKNTIEKEDGTQALIDAATRKANQDMKHAGREKKLKK</sequence>
<organism evidence="2 3">
    <name type="scientific">Giardia muris</name>
    <dbReference type="NCBI Taxonomy" id="5742"/>
    <lineage>
        <taxon>Eukaryota</taxon>
        <taxon>Metamonada</taxon>
        <taxon>Diplomonadida</taxon>
        <taxon>Hexamitidae</taxon>
        <taxon>Giardiinae</taxon>
        <taxon>Giardia</taxon>
    </lineage>
</organism>
<reference evidence="2 3" key="1">
    <citation type="submission" date="2019-05" db="EMBL/GenBank/DDBJ databases">
        <title>The compact genome of Giardia muris reveals important steps in the evolution of intestinal protozoan parasites.</title>
        <authorList>
            <person name="Xu F."/>
            <person name="Jimenez-Gonzalez A."/>
            <person name="Einarsson E."/>
            <person name="Astvaldsson A."/>
            <person name="Peirasmaki D."/>
            <person name="Eckmann L."/>
            <person name="Andersson J.O."/>
            <person name="Svard S.G."/>
            <person name="Jerlstrom-Hultqvist J."/>
        </authorList>
    </citation>
    <scope>NUCLEOTIDE SEQUENCE [LARGE SCALE GENOMIC DNA]</scope>
    <source>
        <strain evidence="2 3">Roberts-Thomson</strain>
    </source>
</reference>
<evidence type="ECO:0000313" key="2">
    <source>
        <dbReference type="EMBL" id="TNJ29961.1"/>
    </source>
</evidence>
<keyword evidence="3" id="KW-1185">Reference proteome</keyword>
<feature type="compositionally biased region" description="Acidic residues" evidence="1">
    <location>
        <begin position="135"/>
        <end position="148"/>
    </location>
</feature>
<protein>
    <submittedName>
        <fullName evidence="2">Uncharacterized protein</fullName>
    </submittedName>
</protein>
<dbReference type="AlphaFoldDB" id="A0A4Z1TBR1"/>
<feature type="compositionally biased region" description="Polar residues" evidence="1">
    <location>
        <begin position="175"/>
        <end position="188"/>
    </location>
</feature>
<proteinExistence type="predicted"/>
<gene>
    <name evidence="2" type="ORF">GMRT_13541</name>
</gene>
<name>A0A4Z1TBR1_GIAMU</name>
<dbReference type="Proteomes" id="UP000315496">
    <property type="component" value="Chromosome 1"/>
</dbReference>
<evidence type="ECO:0000313" key="3">
    <source>
        <dbReference type="Proteomes" id="UP000315496"/>
    </source>
</evidence>